<evidence type="ECO:0000313" key="3">
    <source>
        <dbReference type="Proteomes" id="UP000701801"/>
    </source>
</evidence>
<name>A0A9N9LTW5_9HELO</name>
<accession>A0A9N9LTW5</accession>
<dbReference type="AlphaFoldDB" id="A0A9N9LTW5"/>
<feature type="compositionally biased region" description="Basic and acidic residues" evidence="1">
    <location>
        <begin position="225"/>
        <end position="246"/>
    </location>
</feature>
<evidence type="ECO:0000313" key="2">
    <source>
        <dbReference type="EMBL" id="CAG8981170.1"/>
    </source>
</evidence>
<dbReference type="EMBL" id="CAJVRM010000452">
    <property type="protein sequence ID" value="CAG8981170.1"/>
    <property type="molecule type" value="Genomic_DNA"/>
</dbReference>
<gene>
    <name evidence="2" type="ORF">HYALB_00013582</name>
</gene>
<feature type="compositionally biased region" description="Basic and acidic residues" evidence="1">
    <location>
        <begin position="184"/>
        <end position="204"/>
    </location>
</feature>
<feature type="compositionally biased region" description="Polar residues" evidence="1">
    <location>
        <begin position="23"/>
        <end position="34"/>
    </location>
</feature>
<feature type="compositionally biased region" description="Low complexity" evidence="1">
    <location>
        <begin position="83"/>
        <end position="95"/>
    </location>
</feature>
<dbReference type="Proteomes" id="UP000701801">
    <property type="component" value="Unassembled WGS sequence"/>
</dbReference>
<reference evidence="2" key="1">
    <citation type="submission" date="2021-07" db="EMBL/GenBank/DDBJ databases">
        <authorList>
            <person name="Durling M."/>
        </authorList>
    </citation>
    <scope>NUCLEOTIDE SEQUENCE</scope>
</reference>
<feature type="compositionally biased region" description="Low complexity" evidence="1">
    <location>
        <begin position="103"/>
        <end position="114"/>
    </location>
</feature>
<feature type="compositionally biased region" description="Polar residues" evidence="1">
    <location>
        <begin position="115"/>
        <end position="141"/>
    </location>
</feature>
<evidence type="ECO:0000256" key="1">
    <source>
        <dbReference type="SAM" id="MobiDB-lite"/>
    </source>
</evidence>
<feature type="region of interest" description="Disordered" evidence="1">
    <location>
        <begin position="1"/>
        <end position="285"/>
    </location>
</feature>
<feature type="compositionally biased region" description="Basic and acidic residues" evidence="1">
    <location>
        <begin position="142"/>
        <end position="155"/>
    </location>
</feature>
<feature type="compositionally biased region" description="Basic and acidic residues" evidence="1">
    <location>
        <begin position="266"/>
        <end position="279"/>
    </location>
</feature>
<sequence>MDTVNNIASAASRAIWGEGQDPDNLNTTTTTRPSGQEPVAGELGDVKHGEPYDKGNMGNTPATQPMRPKHETDKAGVTSAHQPTSATSTTKPTSSNDTAGTGPTPSVSAAPAPTHDTSASHPSNIEQGSLNPKDTLSSTQKDAIKDTKRDIETSAKHTGGAPEYHTGNGKYTEEEGTPGGMPDTIKKSLKAHESQGEGTGEKYVKSSGMNAEGGDFDAANPGAGREADRLLAEKGVHHEPAVKKTTENSQTLKDTHTSKESSGSGEKGKVSLGEKIKDKLHIHKH</sequence>
<keyword evidence="3" id="KW-1185">Reference proteome</keyword>
<dbReference type="OrthoDB" id="5388207at2759"/>
<protein>
    <submittedName>
        <fullName evidence="2">Uncharacterized protein</fullName>
    </submittedName>
</protein>
<organism evidence="2 3">
    <name type="scientific">Hymenoscyphus albidus</name>
    <dbReference type="NCBI Taxonomy" id="595503"/>
    <lineage>
        <taxon>Eukaryota</taxon>
        <taxon>Fungi</taxon>
        <taxon>Dikarya</taxon>
        <taxon>Ascomycota</taxon>
        <taxon>Pezizomycotina</taxon>
        <taxon>Leotiomycetes</taxon>
        <taxon>Helotiales</taxon>
        <taxon>Helotiaceae</taxon>
        <taxon>Hymenoscyphus</taxon>
    </lineage>
</organism>
<comment type="caution">
    <text evidence="2">The sequence shown here is derived from an EMBL/GenBank/DDBJ whole genome shotgun (WGS) entry which is preliminary data.</text>
</comment>
<feature type="compositionally biased region" description="Basic and acidic residues" evidence="1">
    <location>
        <begin position="44"/>
        <end position="53"/>
    </location>
</feature>
<proteinExistence type="predicted"/>